<feature type="compositionally biased region" description="Basic residues" evidence="7">
    <location>
        <begin position="189"/>
        <end position="198"/>
    </location>
</feature>
<keyword evidence="10" id="KW-1185">Reference proteome</keyword>
<comment type="caution">
    <text evidence="9">The sequence shown here is derived from an EMBL/GenBank/DDBJ whole genome shotgun (WGS) entry which is preliminary data.</text>
</comment>
<evidence type="ECO:0000256" key="5">
    <source>
        <dbReference type="ARBA" id="ARBA00035351"/>
    </source>
</evidence>
<dbReference type="EMBL" id="NCKV01001354">
    <property type="protein sequence ID" value="RWS28474.1"/>
    <property type="molecule type" value="Genomic_DNA"/>
</dbReference>
<dbReference type="InterPro" id="IPR005824">
    <property type="entry name" value="KOW"/>
</dbReference>
<feature type="compositionally biased region" description="Basic and acidic residues" evidence="7">
    <location>
        <begin position="199"/>
        <end position="222"/>
    </location>
</feature>
<evidence type="ECO:0000313" key="9">
    <source>
        <dbReference type="EMBL" id="RWS28474.1"/>
    </source>
</evidence>
<dbReference type="OrthoDB" id="2436667at2759"/>
<dbReference type="CDD" id="cd13156">
    <property type="entry name" value="KOW_RPL6"/>
    <property type="match status" value="1"/>
</dbReference>
<dbReference type="Gene3D" id="2.30.30.30">
    <property type="match status" value="1"/>
</dbReference>
<dbReference type="GO" id="GO:0003735">
    <property type="term" value="F:structural constituent of ribosome"/>
    <property type="evidence" value="ECO:0007669"/>
    <property type="project" value="InterPro"/>
</dbReference>
<dbReference type="Proteomes" id="UP000288716">
    <property type="component" value="Unassembled WGS sequence"/>
</dbReference>
<dbReference type="VEuPathDB" id="VectorBase:LDEU003564"/>
<dbReference type="InterPro" id="IPR008991">
    <property type="entry name" value="Translation_prot_SH3-like_sf"/>
</dbReference>
<evidence type="ECO:0000256" key="7">
    <source>
        <dbReference type="SAM" id="MobiDB-lite"/>
    </source>
</evidence>
<feature type="region of interest" description="Disordered" evidence="7">
    <location>
        <begin position="189"/>
        <end position="222"/>
    </location>
</feature>
<evidence type="ECO:0000256" key="4">
    <source>
        <dbReference type="ARBA" id="ARBA00035233"/>
    </source>
</evidence>
<dbReference type="GO" id="GO:0002181">
    <property type="term" value="P:cytoplasmic translation"/>
    <property type="evidence" value="ECO:0007669"/>
    <property type="project" value="TreeGrafter"/>
</dbReference>
<comment type="similarity">
    <text evidence="1">Belongs to the eukaryotic ribosomal protein eL6 family.</text>
</comment>
<dbReference type="GO" id="GO:0000027">
    <property type="term" value="P:ribosomal large subunit assembly"/>
    <property type="evidence" value="ECO:0007669"/>
    <property type="project" value="TreeGrafter"/>
</dbReference>
<feature type="region of interest" description="Disordered" evidence="7">
    <location>
        <begin position="1"/>
        <end position="21"/>
    </location>
</feature>
<evidence type="ECO:0000259" key="8">
    <source>
        <dbReference type="Pfam" id="PF00467"/>
    </source>
</evidence>
<dbReference type="GO" id="GO:0022625">
    <property type="term" value="C:cytosolic large ribosomal subunit"/>
    <property type="evidence" value="ECO:0007669"/>
    <property type="project" value="TreeGrafter"/>
</dbReference>
<organism evidence="9 10">
    <name type="scientific">Leptotrombidium deliense</name>
    <dbReference type="NCBI Taxonomy" id="299467"/>
    <lineage>
        <taxon>Eukaryota</taxon>
        <taxon>Metazoa</taxon>
        <taxon>Ecdysozoa</taxon>
        <taxon>Arthropoda</taxon>
        <taxon>Chelicerata</taxon>
        <taxon>Arachnida</taxon>
        <taxon>Acari</taxon>
        <taxon>Acariformes</taxon>
        <taxon>Trombidiformes</taxon>
        <taxon>Prostigmata</taxon>
        <taxon>Anystina</taxon>
        <taxon>Parasitengona</taxon>
        <taxon>Trombiculoidea</taxon>
        <taxon>Trombiculidae</taxon>
        <taxon>Leptotrombidium</taxon>
    </lineage>
</organism>
<evidence type="ECO:0000313" key="10">
    <source>
        <dbReference type="Proteomes" id="UP000288716"/>
    </source>
</evidence>
<keyword evidence="3" id="KW-0687">Ribonucleoprotein</keyword>
<accession>A0A443SLS2</accession>
<dbReference type="Pfam" id="PF00467">
    <property type="entry name" value="KOW"/>
    <property type="match status" value="1"/>
</dbReference>
<dbReference type="SUPFAM" id="SSF50104">
    <property type="entry name" value="Translation proteins SH3-like domain"/>
    <property type="match status" value="1"/>
</dbReference>
<dbReference type="InterPro" id="IPR041997">
    <property type="entry name" value="Ribosomal_eL6_KOW"/>
</dbReference>
<dbReference type="InterPro" id="IPR014722">
    <property type="entry name" value="Rib_uL2_dom2"/>
</dbReference>
<evidence type="ECO:0000256" key="6">
    <source>
        <dbReference type="ARBA" id="ARBA00046388"/>
    </source>
</evidence>
<sequence length="265" mass="30833">MKPKTKKSVAPAEPKKTKEVPKNVRKLMCHPRIRPLWRKIVKTAKRKSVPAETLLKKKPKFIVKQIGGEKNGGKRLVRVKKERKFYPTEDRPKRVRTGHVTFSRHRRHLKQGLEPGRVVIILAGRHKGKRVVVLKQLPSGLLLVTGPMKLNGCPLRRMHQMFTIVTSTKLDISSVKIPDTVNDKYFKRKRDTSKKAKSKRGEGGDIFETKAEGYKPDEQRKKDQIEIDKQLIDVIRKHPEKKLMFSYLGSYFQLRNKMYPHAMKF</sequence>
<name>A0A443SLS2_9ACAR</name>
<dbReference type="AlphaFoldDB" id="A0A443SLS2"/>
<dbReference type="Pfam" id="PF01159">
    <property type="entry name" value="Ribosomal_L6e"/>
    <property type="match status" value="1"/>
</dbReference>
<keyword evidence="2 9" id="KW-0689">Ribosomal protein</keyword>
<proteinExistence type="inferred from homology"/>
<dbReference type="PANTHER" id="PTHR10715:SF0">
    <property type="entry name" value="LARGE RIBOSOMAL SUBUNIT PROTEIN EL6"/>
    <property type="match status" value="1"/>
</dbReference>
<evidence type="ECO:0000256" key="3">
    <source>
        <dbReference type="ARBA" id="ARBA00023274"/>
    </source>
</evidence>
<dbReference type="GO" id="GO:0003723">
    <property type="term" value="F:RNA binding"/>
    <property type="evidence" value="ECO:0007669"/>
    <property type="project" value="TreeGrafter"/>
</dbReference>
<dbReference type="InterPro" id="IPR000915">
    <property type="entry name" value="60S_ribosomal_eL6"/>
</dbReference>
<evidence type="ECO:0000256" key="1">
    <source>
        <dbReference type="ARBA" id="ARBA00010592"/>
    </source>
</evidence>
<reference evidence="9 10" key="1">
    <citation type="journal article" date="2018" name="Gigascience">
        <title>Genomes of trombidid mites reveal novel predicted allergens and laterally-transferred genes associated with secondary metabolism.</title>
        <authorList>
            <person name="Dong X."/>
            <person name="Chaisiri K."/>
            <person name="Xia D."/>
            <person name="Armstrong S.D."/>
            <person name="Fang Y."/>
            <person name="Donnelly M.J."/>
            <person name="Kadowaki T."/>
            <person name="McGarry J.W."/>
            <person name="Darby A.C."/>
            <person name="Makepeace B.L."/>
        </authorList>
    </citation>
    <scope>NUCLEOTIDE SEQUENCE [LARGE SCALE GENOMIC DNA]</scope>
    <source>
        <strain evidence="9">UoL-UT</strain>
    </source>
</reference>
<protein>
    <recommendedName>
        <fullName evidence="4">Large ribosomal subunit protein eL6</fullName>
    </recommendedName>
    <alternativeName>
        <fullName evidence="5">60S ribosomal protein L6</fullName>
    </alternativeName>
</protein>
<gene>
    <name evidence="9" type="ORF">B4U80_05651</name>
</gene>
<dbReference type="PANTHER" id="PTHR10715">
    <property type="entry name" value="60S RIBOSOMAL PROTEIN L6"/>
    <property type="match status" value="1"/>
</dbReference>
<dbReference type="STRING" id="299467.A0A443SLS2"/>
<dbReference type="FunFam" id="2.30.30.30:FF:000014">
    <property type="entry name" value="60S ribosomal protein L6"/>
    <property type="match status" value="1"/>
</dbReference>
<evidence type="ECO:0000256" key="2">
    <source>
        <dbReference type="ARBA" id="ARBA00022980"/>
    </source>
</evidence>
<feature type="domain" description="KOW" evidence="8">
    <location>
        <begin position="115"/>
        <end position="140"/>
    </location>
</feature>
<comment type="subunit">
    <text evidence="6">Component of the large ribosomal subunit. May bind IPO9 with low affinity.</text>
</comment>